<dbReference type="Pfam" id="PF01833">
    <property type="entry name" value="TIG"/>
    <property type="match status" value="1"/>
</dbReference>
<dbReference type="GO" id="GO:0003712">
    <property type="term" value="F:transcription coregulator activity"/>
    <property type="evidence" value="ECO:0007669"/>
    <property type="project" value="TreeGrafter"/>
</dbReference>
<evidence type="ECO:0000256" key="2">
    <source>
        <dbReference type="ARBA" id="ARBA00008267"/>
    </source>
</evidence>
<evidence type="ECO:0000256" key="5">
    <source>
        <dbReference type="ARBA" id="ARBA00022837"/>
    </source>
</evidence>
<feature type="region of interest" description="Disordered" evidence="14">
    <location>
        <begin position="184"/>
        <end position="203"/>
    </location>
</feature>
<feature type="domain" description="CG-1" evidence="15">
    <location>
        <begin position="19"/>
        <end position="145"/>
    </location>
</feature>
<dbReference type="InterPro" id="IPR002110">
    <property type="entry name" value="Ankyrin_rpt"/>
</dbReference>
<keyword evidence="17" id="KW-1185">Reference proteome</keyword>
<reference evidence="16" key="1">
    <citation type="submission" date="2020-02" db="EMBL/GenBank/DDBJ databases">
        <authorList>
            <person name="Scholz U."/>
            <person name="Mascher M."/>
            <person name="Fiebig A."/>
        </authorList>
    </citation>
    <scope>NUCLEOTIDE SEQUENCE</scope>
</reference>
<keyword evidence="6" id="KW-0112">Calmodulin-binding</keyword>
<feature type="region of interest" description="Disordered" evidence="14">
    <location>
        <begin position="144"/>
        <end position="176"/>
    </location>
</feature>
<dbReference type="Pfam" id="PF03859">
    <property type="entry name" value="CG-1"/>
    <property type="match status" value="1"/>
</dbReference>
<dbReference type="Proteomes" id="UP000663760">
    <property type="component" value="Chromosome 4"/>
</dbReference>
<keyword evidence="9" id="KW-0175">Coiled coil</keyword>
<dbReference type="InterPro" id="IPR014756">
    <property type="entry name" value="Ig_E-set"/>
</dbReference>
<dbReference type="SUPFAM" id="SSF52540">
    <property type="entry name" value="P-loop containing nucleoside triphosphate hydrolases"/>
    <property type="match status" value="1"/>
</dbReference>
<dbReference type="SUPFAM" id="SSF48403">
    <property type="entry name" value="Ankyrin repeat"/>
    <property type="match status" value="1"/>
</dbReference>
<dbReference type="InterPro" id="IPR000048">
    <property type="entry name" value="IQ_motif_EF-hand-BS"/>
</dbReference>
<dbReference type="GO" id="GO:0003690">
    <property type="term" value="F:double-stranded DNA binding"/>
    <property type="evidence" value="ECO:0007669"/>
    <property type="project" value="TreeGrafter"/>
</dbReference>
<dbReference type="FunFam" id="1.20.5.190:FF:000003">
    <property type="entry name" value="Calmodulin-binding transcription activator 2"/>
    <property type="match status" value="1"/>
</dbReference>
<dbReference type="EMBL" id="LR746267">
    <property type="protein sequence ID" value="CAA7395109.1"/>
    <property type="molecule type" value="Genomic_DNA"/>
</dbReference>
<dbReference type="SUPFAM" id="SSF81296">
    <property type="entry name" value="E set domains"/>
    <property type="match status" value="1"/>
</dbReference>
<keyword evidence="10" id="KW-0238">DNA-binding</keyword>
<dbReference type="AlphaFoldDB" id="A0A7I8KBF5"/>
<protein>
    <recommendedName>
        <fullName evidence="15">CG-1 domain-containing protein</fullName>
    </recommendedName>
</protein>
<dbReference type="PROSITE" id="PS51437">
    <property type="entry name" value="CG_1"/>
    <property type="match status" value="1"/>
</dbReference>
<dbReference type="PANTHER" id="PTHR23335">
    <property type="entry name" value="CALMODULIN-BINDING TRANSCRIPTION ACTIVATOR CAMTA"/>
    <property type="match status" value="1"/>
</dbReference>
<dbReference type="OrthoDB" id="407555at2759"/>
<evidence type="ECO:0000256" key="13">
    <source>
        <dbReference type="ARBA" id="ARBA00023242"/>
    </source>
</evidence>
<dbReference type="GO" id="GO:0005516">
    <property type="term" value="F:calmodulin binding"/>
    <property type="evidence" value="ECO:0007669"/>
    <property type="project" value="UniProtKB-KW"/>
</dbReference>
<dbReference type="SMART" id="SM01076">
    <property type="entry name" value="CG-1"/>
    <property type="match status" value="1"/>
</dbReference>
<evidence type="ECO:0000256" key="6">
    <source>
        <dbReference type="ARBA" id="ARBA00022860"/>
    </source>
</evidence>
<keyword evidence="13" id="KW-0539">Nucleus</keyword>
<evidence type="ECO:0000256" key="12">
    <source>
        <dbReference type="ARBA" id="ARBA00023163"/>
    </source>
</evidence>
<dbReference type="InterPro" id="IPR013783">
    <property type="entry name" value="Ig-like_fold"/>
</dbReference>
<proteinExistence type="inferred from homology"/>
<organism evidence="16 17">
    <name type="scientific">Spirodela intermedia</name>
    <name type="common">Intermediate duckweed</name>
    <dbReference type="NCBI Taxonomy" id="51605"/>
    <lineage>
        <taxon>Eukaryota</taxon>
        <taxon>Viridiplantae</taxon>
        <taxon>Streptophyta</taxon>
        <taxon>Embryophyta</taxon>
        <taxon>Tracheophyta</taxon>
        <taxon>Spermatophyta</taxon>
        <taxon>Magnoliopsida</taxon>
        <taxon>Liliopsida</taxon>
        <taxon>Araceae</taxon>
        <taxon>Lemnoideae</taxon>
        <taxon>Spirodela</taxon>
    </lineage>
</organism>
<dbReference type="Gene3D" id="1.20.5.190">
    <property type="match status" value="1"/>
</dbReference>
<dbReference type="Pfam" id="PF00612">
    <property type="entry name" value="IQ"/>
    <property type="match status" value="2"/>
</dbReference>
<dbReference type="Gene3D" id="2.60.40.10">
    <property type="entry name" value="Immunoglobulins"/>
    <property type="match status" value="1"/>
</dbReference>
<evidence type="ECO:0000313" key="16">
    <source>
        <dbReference type="EMBL" id="CAA7395109.1"/>
    </source>
</evidence>
<keyword evidence="7" id="KW-0805">Transcription regulation</keyword>
<dbReference type="Gene3D" id="1.25.40.20">
    <property type="entry name" value="Ankyrin repeat-containing domain"/>
    <property type="match status" value="1"/>
</dbReference>
<dbReference type="SMART" id="SM00248">
    <property type="entry name" value="ANK"/>
    <property type="match status" value="2"/>
</dbReference>
<evidence type="ECO:0000256" key="7">
    <source>
        <dbReference type="ARBA" id="ARBA00023015"/>
    </source>
</evidence>
<keyword evidence="8" id="KW-0040">ANK repeat</keyword>
<accession>A0A7I8KBF5</accession>
<evidence type="ECO:0000256" key="1">
    <source>
        <dbReference type="ARBA" id="ARBA00004123"/>
    </source>
</evidence>
<dbReference type="SMART" id="SM00015">
    <property type="entry name" value="IQ"/>
    <property type="match status" value="2"/>
</dbReference>
<keyword evidence="4" id="KW-0677">Repeat</keyword>
<gene>
    <name evidence="16" type="ORF">SI8410_04005770</name>
</gene>
<feature type="compositionally biased region" description="Basic and acidic residues" evidence="14">
    <location>
        <begin position="943"/>
        <end position="956"/>
    </location>
</feature>
<evidence type="ECO:0000256" key="8">
    <source>
        <dbReference type="ARBA" id="ARBA00023043"/>
    </source>
</evidence>
<evidence type="ECO:0000256" key="9">
    <source>
        <dbReference type="ARBA" id="ARBA00023054"/>
    </source>
</evidence>
<dbReference type="GO" id="GO:0009409">
    <property type="term" value="P:response to cold"/>
    <property type="evidence" value="ECO:0007669"/>
    <property type="project" value="UniProtKB-ARBA"/>
</dbReference>
<evidence type="ECO:0000259" key="15">
    <source>
        <dbReference type="PROSITE" id="PS51437"/>
    </source>
</evidence>
<dbReference type="PANTHER" id="PTHR23335:SF29">
    <property type="entry name" value="CALMODULIN-BINDING TRANSCRIPTION ACTIVATOR 1"/>
    <property type="match status" value="1"/>
</dbReference>
<dbReference type="InterPro" id="IPR036770">
    <property type="entry name" value="Ankyrin_rpt-contain_sf"/>
</dbReference>
<dbReference type="GO" id="GO:0006357">
    <property type="term" value="P:regulation of transcription by RNA polymerase II"/>
    <property type="evidence" value="ECO:0007669"/>
    <property type="project" value="TreeGrafter"/>
</dbReference>
<feature type="region of interest" description="Disordered" evidence="14">
    <location>
        <begin position="932"/>
        <end position="956"/>
    </location>
</feature>
<evidence type="ECO:0000256" key="10">
    <source>
        <dbReference type="ARBA" id="ARBA00023125"/>
    </source>
</evidence>
<evidence type="ECO:0000256" key="11">
    <source>
        <dbReference type="ARBA" id="ARBA00023159"/>
    </source>
</evidence>
<feature type="compositionally biased region" description="Polar residues" evidence="14">
    <location>
        <begin position="155"/>
        <end position="176"/>
    </location>
</feature>
<name>A0A7I8KBF5_SPIIN</name>
<keyword evidence="12" id="KW-0804">Transcription</keyword>
<evidence type="ECO:0000256" key="14">
    <source>
        <dbReference type="SAM" id="MobiDB-lite"/>
    </source>
</evidence>
<dbReference type="FunFam" id="2.60.40.10:FF:000314">
    <property type="entry name" value="Calmodulin-binding transcription activator 2"/>
    <property type="match status" value="1"/>
</dbReference>
<comment type="subcellular location">
    <subcellularLocation>
        <location evidence="1">Nucleus</location>
    </subcellularLocation>
</comment>
<keyword evidence="11" id="KW-0010">Activator</keyword>
<dbReference type="GO" id="GO:0005634">
    <property type="term" value="C:nucleus"/>
    <property type="evidence" value="ECO:0007669"/>
    <property type="project" value="UniProtKB-SubCell"/>
</dbReference>
<evidence type="ECO:0000313" key="17">
    <source>
        <dbReference type="Proteomes" id="UP000663760"/>
    </source>
</evidence>
<sequence length="1031" mass="115139">MTDSSRYDFLIMPTTGLYIEQILVEAQHRWLRPAEICEILRNYRNFRIAPEPPNRPHSGSLFLFDRKVLRYFRRDGHNWRKKKDGKTVKEAHERLKVGSVDVLHCYYAHGEESENFQRRSYWLLEEDFMHIVLVHYREVQGGKASFGRNRDSDESSQSALMETPVSSNSLSNPNQMRSQITDVESLGSAHASEFEDAESDNYQASSRYHPYTESQESEKPVIDASILNPYFPVPYSNTEGCYPGASSGSNYLPVTPEGMTRVFNGLGSGFGSQTPDDLSSWDKVLEHCTTAFPTVSFPATTTTFTEPYHVEGSVDREPSRLGETAVYADDLNKDVIGSSKFDENCQVPSYEASSVLKSNVDAKSAPSKAGCGKYSLLKQLSMEISSSENDGGLRKCDSFCRWMSKELGEVDDSQMQMNSAHYWSPVEGENAVEDSGMPHSDDMYLLSPSLSQDQLFSIIDFSPHWGYAGLETKILVTGSFLTDKIDVDKCKWSCMFGEVEVPAQIVADGVLRCHAPLHKPGRVHFYVTCSNRLACSEIREFEYRVSCPQYMEISDSYGGSASDYQLHIRLEKLLSIEFDDIQKSVSGLSGAKLHLSSKVSSLLRENDDDWSSILNPPSNKEFHSGKASDQFLEKLLKPKLRAWLLYKIADEGKGPNVLDEEGQGVLHLASALGYDWAIAPTVAAGVSIDFRDVHGWTALHWAASCGRERTVVSLFTLDAAPGALTDPTPKFPSGRTPADLASVNGHKGIAGFLAESSLTKHLSILTLKDMGTSSVTEASSLEAFEDVARTAAQTIDRNMQAGLSAIRKAAQAHARIHQAFRIDSFHRKKLSELADDKFGMSDEDALSHVSIKTNKSGPSDEPVAAAIRIQNKFRGWKGRKEFLITRQRIIKIQAHVRGHLVRKHNANDILWSVGIVEKIILRWRRKGSGLRGFRSQGLPDGPGTHDRTTQQDDHDFLKEGRRQTEARLEKALARVKSMVQYPDARDQYQRLLTVAEEFQESKALIEKVLNDPGDGEGDMMFDELLGDENLS</sequence>
<evidence type="ECO:0000256" key="3">
    <source>
        <dbReference type="ARBA" id="ARBA00022553"/>
    </source>
</evidence>
<dbReference type="PROSITE" id="PS50096">
    <property type="entry name" value="IQ"/>
    <property type="match status" value="2"/>
</dbReference>
<dbReference type="InterPro" id="IPR005559">
    <property type="entry name" value="CG-1_dom"/>
</dbReference>
<keyword evidence="5" id="KW-0106">Calcium</keyword>
<comment type="similarity">
    <text evidence="2">Belongs to the CAMTA family.</text>
</comment>
<dbReference type="InterPro" id="IPR002909">
    <property type="entry name" value="IPT_dom"/>
</dbReference>
<keyword evidence="3" id="KW-0597">Phosphoprotein</keyword>
<evidence type="ECO:0000256" key="4">
    <source>
        <dbReference type="ARBA" id="ARBA00022737"/>
    </source>
</evidence>
<dbReference type="InterPro" id="IPR027417">
    <property type="entry name" value="P-loop_NTPase"/>
</dbReference>